<gene>
    <name evidence="1" type="ORF">EHQ58_10160</name>
</gene>
<organism evidence="1 2">
    <name type="scientific">Leptospira ognonensis</name>
    <dbReference type="NCBI Taxonomy" id="2484945"/>
    <lineage>
        <taxon>Bacteria</taxon>
        <taxon>Pseudomonadati</taxon>
        <taxon>Spirochaetota</taxon>
        <taxon>Spirochaetia</taxon>
        <taxon>Leptospirales</taxon>
        <taxon>Leptospiraceae</taxon>
        <taxon>Leptospira</taxon>
    </lineage>
</organism>
<evidence type="ECO:0000313" key="1">
    <source>
        <dbReference type="EMBL" id="TGL58674.1"/>
    </source>
</evidence>
<reference evidence="1" key="1">
    <citation type="journal article" date="2019" name="PLoS Negl. Trop. Dis.">
        <title>Revisiting the worldwide diversity of Leptospira species in the environment.</title>
        <authorList>
            <person name="Vincent A.T."/>
            <person name="Schiettekatte O."/>
            <person name="Bourhy P."/>
            <person name="Veyrier F.J."/>
            <person name="Picardeau M."/>
        </authorList>
    </citation>
    <scope>NUCLEOTIDE SEQUENCE [LARGE SCALE GENOMIC DNA]</scope>
    <source>
        <strain evidence="1">201702476</strain>
    </source>
</reference>
<sequence>MASISELDFETGVFVRFSVFARKSSKLSCLKNTMDYFLDLFSMITTSEVWKNLNSIHPDLL</sequence>
<accession>A0A4R9K1I8</accession>
<proteinExistence type="predicted"/>
<dbReference type="EMBL" id="RQGD01000031">
    <property type="protein sequence ID" value="TGL58674.1"/>
    <property type="molecule type" value="Genomic_DNA"/>
</dbReference>
<keyword evidence="2" id="KW-1185">Reference proteome</keyword>
<dbReference type="Proteomes" id="UP000297693">
    <property type="component" value="Unassembled WGS sequence"/>
</dbReference>
<name>A0A4R9K1I8_9LEPT</name>
<evidence type="ECO:0000313" key="2">
    <source>
        <dbReference type="Proteomes" id="UP000297693"/>
    </source>
</evidence>
<protein>
    <submittedName>
        <fullName evidence="1">Uncharacterized protein</fullName>
    </submittedName>
</protein>
<dbReference type="RefSeq" id="WP_135623795.1">
    <property type="nucleotide sequence ID" value="NZ_RQGD01000031.1"/>
</dbReference>
<comment type="caution">
    <text evidence="1">The sequence shown here is derived from an EMBL/GenBank/DDBJ whole genome shotgun (WGS) entry which is preliminary data.</text>
</comment>
<dbReference type="AlphaFoldDB" id="A0A4R9K1I8"/>